<accession>A0ABS2EPZ0</accession>
<dbReference type="InterPro" id="IPR012245">
    <property type="entry name" value="MoaB"/>
</dbReference>
<dbReference type="SUPFAM" id="SSF53218">
    <property type="entry name" value="Molybdenum cofactor biosynthesis proteins"/>
    <property type="match status" value="1"/>
</dbReference>
<sequence>MKFAIITVSDSRTKANDKSGQLIKAKFLAAEAECLDYVIVKDDLVKIQAAYLQAELTEPDLIILNGGTGIAKRDVTIPAITPLLTTQIPGFGEAFRQLSFTEVGTRGLASRALCGFNYRNQLTYCVPGSVNAVTLALEKLILPDYQHLLFERSEARKEMHHHVN</sequence>
<dbReference type="Gene3D" id="3.40.980.10">
    <property type="entry name" value="MoaB/Mog-like domain"/>
    <property type="match status" value="1"/>
</dbReference>
<feature type="domain" description="MoaB/Mog" evidence="7">
    <location>
        <begin position="4"/>
        <end position="148"/>
    </location>
</feature>
<protein>
    <recommendedName>
        <fullName evidence="4 6">Molybdenum cofactor biosynthesis protein B</fullName>
    </recommendedName>
</protein>
<dbReference type="Proteomes" id="UP000776629">
    <property type="component" value="Unassembled WGS sequence"/>
</dbReference>
<organism evidence="8 9">
    <name type="scientific">Limosilactobacillus alvi</name>
    <dbReference type="NCBI Taxonomy" id="990412"/>
    <lineage>
        <taxon>Bacteria</taxon>
        <taxon>Bacillati</taxon>
        <taxon>Bacillota</taxon>
        <taxon>Bacilli</taxon>
        <taxon>Lactobacillales</taxon>
        <taxon>Lactobacillaceae</taxon>
        <taxon>Limosilactobacillus</taxon>
    </lineage>
</organism>
<dbReference type="PANTHER" id="PTHR43232">
    <property type="entry name" value="MOLYBDENUM COFACTOR BIOSYNTHESIS PROTEIN B"/>
    <property type="match status" value="1"/>
</dbReference>
<keyword evidence="9" id="KW-1185">Reference proteome</keyword>
<comment type="caution">
    <text evidence="8">The sequence shown here is derived from an EMBL/GenBank/DDBJ whole genome shotgun (WGS) entry which is preliminary data.</text>
</comment>
<comment type="function">
    <text evidence="1 6">May be involved in the biosynthesis of molybdopterin.</text>
</comment>
<evidence type="ECO:0000256" key="3">
    <source>
        <dbReference type="ARBA" id="ARBA00006112"/>
    </source>
</evidence>
<dbReference type="InterPro" id="IPR001453">
    <property type="entry name" value="MoaB/Mog_dom"/>
</dbReference>
<dbReference type="NCBIfam" id="TIGR00177">
    <property type="entry name" value="molyb_syn"/>
    <property type="match status" value="1"/>
</dbReference>
<evidence type="ECO:0000256" key="2">
    <source>
        <dbReference type="ARBA" id="ARBA00005046"/>
    </source>
</evidence>
<evidence type="ECO:0000313" key="8">
    <source>
        <dbReference type="EMBL" id="MBM6754574.1"/>
    </source>
</evidence>
<dbReference type="InterPro" id="IPR036425">
    <property type="entry name" value="MoaB/Mog-like_dom_sf"/>
</dbReference>
<dbReference type="PANTHER" id="PTHR43232:SF2">
    <property type="entry name" value="MOLYBDENUM COFACTOR BIOSYNTHESIS PROTEIN B"/>
    <property type="match status" value="1"/>
</dbReference>
<name>A0ABS2EPZ0_9LACO</name>
<dbReference type="SMART" id="SM00852">
    <property type="entry name" value="MoCF_biosynth"/>
    <property type="match status" value="1"/>
</dbReference>
<comment type="similarity">
    <text evidence="3 6">Belongs to the MoaB/Mog family.</text>
</comment>
<dbReference type="RefSeq" id="WP_180869495.1">
    <property type="nucleotide sequence ID" value="NZ_JACJJQ010000036.1"/>
</dbReference>
<reference evidence="8 9" key="1">
    <citation type="journal article" date="2021" name="Sci. Rep.">
        <title>The distribution of antibiotic resistance genes in chicken gut microbiota commensals.</title>
        <authorList>
            <person name="Juricova H."/>
            <person name="Matiasovicova J."/>
            <person name="Kubasova T."/>
            <person name="Cejkova D."/>
            <person name="Rychlik I."/>
        </authorList>
    </citation>
    <scope>NUCLEOTIDE SEQUENCE [LARGE SCALE GENOMIC DNA]</scope>
    <source>
        <strain evidence="8 9">An810</strain>
    </source>
</reference>
<dbReference type="PIRSF" id="PIRSF006443">
    <property type="entry name" value="MoaB"/>
    <property type="match status" value="1"/>
</dbReference>
<proteinExistence type="inferred from homology"/>
<dbReference type="InterPro" id="IPR008284">
    <property type="entry name" value="MoCF_biosynth_CS"/>
</dbReference>
<comment type="pathway">
    <text evidence="2 6">Cofactor biosynthesis; molybdopterin biosynthesis.</text>
</comment>
<evidence type="ECO:0000256" key="4">
    <source>
        <dbReference type="ARBA" id="ARBA00015262"/>
    </source>
</evidence>
<gene>
    <name evidence="8" type="ORF">H5993_07365</name>
</gene>
<evidence type="ECO:0000256" key="6">
    <source>
        <dbReference type="PIRNR" id="PIRNR006443"/>
    </source>
</evidence>
<evidence type="ECO:0000313" key="9">
    <source>
        <dbReference type="Proteomes" id="UP000776629"/>
    </source>
</evidence>
<dbReference type="PROSITE" id="PS01078">
    <property type="entry name" value="MOCF_BIOSYNTHESIS_1"/>
    <property type="match status" value="1"/>
</dbReference>
<evidence type="ECO:0000256" key="1">
    <source>
        <dbReference type="ARBA" id="ARBA00003487"/>
    </source>
</evidence>
<evidence type="ECO:0000256" key="5">
    <source>
        <dbReference type="ARBA" id="ARBA00023150"/>
    </source>
</evidence>
<dbReference type="EMBL" id="JACJJQ010000036">
    <property type="protein sequence ID" value="MBM6754574.1"/>
    <property type="molecule type" value="Genomic_DNA"/>
</dbReference>
<dbReference type="CDD" id="cd00886">
    <property type="entry name" value="MogA_MoaB"/>
    <property type="match status" value="1"/>
</dbReference>
<dbReference type="Pfam" id="PF00994">
    <property type="entry name" value="MoCF_biosynth"/>
    <property type="match status" value="1"/>
</dbReference>
<evidence type="ECO:0000259" key="7">
    <source>
        <dbReference type="SMART" id="SM00852"/>
    </source>
</evidence>
<keyword evidence="5 6" id="KW-0501">Molybdenum cofactor biosynthesis</keyword>